<feature type="compositionally biased region" description="Polar residues" evidence="1">
    <location>
        <begin position="137"/>
        <end position="146"/>
    </location>
</feature>
<organism evidence="2 3">
    <name type="scientific">Parnassius apollo</name>
    <name type="common">Apollo butterfly</name>
    <name type="synonym">Papilio apollo</name>
    <dbReference type="NCBI Taxonomy" id="110799"/>
    <lineage>
        <taxon>Eukaryota</taxon>
        <taxon>Metazoa</taxon>
        <taxon>Ecdysozoa</taxon>
        <taxon>Arthropoda</taxon>
        <taxon>Hexapoda</taxon>
        <taxon>Insecta</taxon>
        <taxon>Pterygota</taxon>
        <taxon>Neoptera</taxon>
        <taxon>Endopterygota</taxon>
        <taxon>Lepidoptera</taxon>
        <taxon>Glossata</taxon>
        <taxon>Ditrysia</taxon>
        <taxon>Papilionoidea</taxon>
        <taxon>Papilionidae</taxon>
        <taxon>Parnassiinae</taxon>
        <taxon>Parnassini</taxon>
        <taxon>Parnassius</taxon>
        <taxon>Parnassius</taxon>
    </lineage>
</organism>
<dbReference type="EMBL" id="CAJQZP010000220">
    <property type="protein sequence ID" value="CAG4949374.1"/>
    <property type="molecule type" value="Genomic_DNA"/>
</dbReference>
<evidence type="ECO:0000313" key="2">
    <source>
        <dbReference type="EMBL" id="CAG4949374.1"/>
    </source>
</evidence>
<protein>
    <submittedName>
        <fullName evidence="2">(apollo) hypothetical protein</fullName>
    </submittedName>
</protein>
<feature type="compositionally biased region" description="Polar residues" evidence="1">
    <location>
        <begin position="303"/>
        <end position="317"/>
    </location>
</feature>
<dbReference type="Proteomes" id="UP000691718">
    <property type="component" value="Unassembled WGS sequence"/>
</dbReference>
<gene>
    <name evidence="2" type="ORF">PAPOLLO_LOCUS4002</name>
</gene>
<feature type="region of interest" description="Disordered" evidence="1">
    <location>
        <begin position="474"/>
        <end position="493"/>
    </location>
</feature>
<name>A0A8S3WA63_PARAO</name>
<proteinExistence type="predicted"/>
<keyword evidence="3" id="KW-1185">Reference proteome</keyword>
<accession>A0A8S3WA63</accession>
<comment type="caution">
    <text evidence="2">The sequence shown here is derived from an EMBL/GenBank/DDBJ whole genome shotgun (WGS) entry which is preliminary data.</text>
</comment>
<evidence type="ECO:0000313" key="3">
    <source>
        <dbReference type="Proteomes" id="UP000691718"/>
    </source>
</evidence>
<dbReference type="OrthoDB" id="5976067at2759"/>
<reference evidence="2" key="1">
    <citation type="submission" date="2021-04" db="EMBL/GenBank/DDBJ databases">
        <authorList>
            <person name="Tunstrom K."/>
        </authorList>
    </citation>
    <scope>NUCLEOTIDE SEQUENCE</scope>
</reference>
<feature type="compositionally biased region" description="Acidic residues" evidence="1">
    <location>
        <begin position="476"/>
        <end position="490"/>
    </location>
</feature>
<feature type="region of interest" description="Disordered" evidence="1">
    <location>
        <begin position="301"/>
        <end position="325"/>
    </location>
</feature>
<sequence length="598" mass="67735">MKLDMKNTFGDGLYISNLHLIPDPLKKNLADSIITEEVKTKTTMASEIKTLPNVKKRNEVEASEHRIDYYPSLAGITSFFSGVFSFMSGAMFHKRANSPTEYYECFEQNFDEMTPSLQAWQHAKSEDQNKNGRAHNVTASTNDPTNTHSLTMDLNCKINAARCEDKLNQVRLLLSNHQTPQYQLRLRPRRPRKVFVEPNSIEDCFEDAFSPEDIETFPNDTILEYYSPFSYQNPELLVSDAPQIKTKYLPVTEQMETCNTLPDIDEDNSIDISTNNGKNVNIVSSCEDKINALKALLDKRQNPKSTTDHNSAILTEPTQKEQKSQPITILDNYTDRIISSAENKKQNSTLEGDKTFNQFFVEDIVKDINSSDLNNSFESQDDQCSDSSPEYLDPSNYFDEVTGRFYSTSATDSEDSFQIVFTDSPRSLKNGNLSDCDSEDSFIVFEDSPDSCYLSNDVFGDELSSQEVAIYSSDFDNSDESDNSDSESDSGCDYHPTCKLSHSLTRTIGDLTDDSLYEVDENKGDKDEVDCSPKFTVEKPVENVTKVIEKNEVADAIKTKPRGLLIDEKRKLDKKKQPAKNQLSTFEIYGIRPQYTTI</sequence>
<evidence type="ECO:0000256" key="1">
    <source>
        <dbReference type="SAM" id="MobiDB-lite"/>
    </source>
</evidence>
<dbReference type="AlphaFoldDB" id="A0A8S3WA63"/>
<feature type="region of interest" description="Disordered" evidence="1">
    <location>
        <begin position="125"/>
        <end position="146"/>
    </location>
</feature>